<name>A0A1M5WPZ8_9CLOT</name>
<organism evidence="6 7">
    <name type="scientific">Clostridium collagenovorans DSM 3089</name>
    <dbReference type="NCBI Taxonomy" id="1121306"/>
    <lineage>
        <taxon>Bacteria</taxon>
        <taxon>Bacillati</taxon>
        <taxon>Bacillota</taxon>
        <taxon>Clostridia</taxon>
        <taxon>Eubacteriales</taxon>
        <taxon>Clostridiaceae</taxon>
        <taxon>Clostridium</taxon>
    </lineage>
</organism>
<evidence type="ECO:0000256" key="4">
    <source>
        <dbReference type="HAMAP-Rule" id="MF_00724"/>
    </source>
</evidence>
<dbReference type="OrthoDB" id="9812413at2"/>
<dbReference type="Proteomes" id="UP000184526">
    <property type="component" value="Unassembled WGS sequence"/>
</dbReference>
<proteinExistence type="inferred from homology"/>
<comment type="subcellular location">
    <subcellularLocation>
        <location evidence="1 4">Bacterial flagellum basal body</location>
    </subcellularLocation>
</comment>
<dbReference type="AlphaFoldDB" id="A0A1M5WPZ8"/>
<gene>
    <name evidence="4" type="primary">fliE</name>
    <name evidence="6" type="ORF">SAMN02745196_01786</name>
</gene>
<dbReference type="HAMAP" id="MF_00724">
    <property type="entry name" value="FliE"/>
    <property type="match status" value="1"/>
</dbReference>
<keyword evidence="6" id="KW-0966">Cell projection</keyword>
<dbReference type="GO" id="GO:0009425">
    <property type="term" value="C:bacterial-type flagellum basal body"/>
    <property type="evidence" value="ECO:0007669"/>
    <property type="project" value="UniProtKB-SubCell"/>
</dbReference>
<keyword evidence="7" id="KW-1185">Reference proteome</keyword>
<dbReference type="GO" id="GO:0003774">
    <property type="term" value="F:cytoskeletal motor activity"/>
    <property type="evidence" value="ECO:0007669"/>
    <property type="project" value="InterPro"/>
</dbReference>
<dbReference type="STRING" id="1121306.SAMN02745196_01786"/>
<dbReference type="NCBIfam" id="TIGR00205">
    <property type="entry name" value="fliE"/>
    <property type="match status" value="1"/>
</dbReference>
<evidence type="ECO:0000313" key="6">
    <source>
        <dbReference type="EMBL" id="SHH89569.1"/>
    </source>
</evidence>
<evidence type="ECO:0000256" key="5">
    <source>
        <dbReference type="NCBIfam" id="TIGR00205"/>
    </source>
</evidence>
<dbReference type="GO" id="GO:0005198">
    <property type="term" value="F:structural molecule activity"/>
    <property type="evidence" value="ECO:0007669"/>
    <property type="project" value="UniProtKB-UniRule"/>
</dbReference>
<keyword evidence="6" id="KW-0969">Cilium</keyword>
<keyword evidence="6" id="KW-0282">Flagellum</keyword>
<accession>A0A1M5WPZ8</accession>
<dbReference type="Pfam" id="PF02049">
    <property type="entry name" value="FliE"/>
    <property type="match status" value="1"/>
</dbReference>
<dbReference type="PANTHER" id="PTHR34653">
    <property type="match status" value="1"/>
</dbReference>
<protein>
    <recommendedName>
        <fullName evidence="4 5">Flagellar hook-basal body complex protein FliE</fullName>
    </recommendedName>
</protein>
<evidence type="ECO:0000313" key="7">
    <source>
        <dbReference type="Proteomes" id="UP000184526"/>
    </source>
</evidence>
<keyword evidence="3 4" id="KW-0975">Bacterial flagellum</keyword>
<comment type="similarity">
    <text evidence="2 4">Belongs to the FliE family.</text>
</comment>
<sequence length="99" mass="11212">MDIQSIGKSSILNNVNMRKSVEENNKETSFSQVIGEAINKVNDAQITADKKVEGFIKGENVNMHDVMLSMQESQLSMQLLIEVRNKVVEAYQEINRVQL</sequence>
<reference evidence="6 7" key="1">
    <citation type="submission" date="2016-11" db="EMBL/GenBank/DDBJ databases">
        <authorList>
            <person name="Jaros S."/>
            <person name="Januszkiewicz K."/>
            <person name="Wedrychowicz H."/>
        </authorList>
    </citation>
    <scope>NUCLEOTIDE SEQUENCE [LARGE SCALE GENOMIC DNA]</scope>
    <source>
        <strain evidence="6 7">DSM 3089</strain>
    </source>
</reference>
<dbReference type="RefSeq" id="WP_072831679.1">
    <property type="nucleotide sequence ID" value="NZ_FQXP01000006.1"/>
</dbReference>
<dbReference type="PANTHER" id="PTHR34653:SF1">
    <property type="entry name" value="FLAGELLAR HOOK-BASAL BODY COMPLEX PROTEIN FLIE"/>
    <property type="match status" value="1"/>
</dbReference>
<dbReference type="EMBL" id="FQXP01000006">
    <property type="protein sequence ID" value="SHH89569.1"/>
    <property type="molecule type" value="Genomic_DNA"/>
</dbReference>
<dbReference type="GO" id="GO:0071973">
    <property type="term" value="P:bacterial-type flagellum-dependent cell motility"/>
    <property type="evidence" value="ECO:0007669"/>
    <property type="project" value="InterPro"/>
</dbReference>
<dbReference type="InterPro" id="IPR001624">
    <property type="entry name" value="FliE"/>
</dbReference>
<evidence type="ECO:0000256" key="1">
    <source>
        <dbReference type="ARBA" id="ARBA00004117"/>
    </source>
</evidence>
<dbReference type="PRINTS" id="PR01006">
    <property type="entry name" value="FLGHOOKFLIE"/>
</dbReference>
<evidence type="ECO:0000256" key="3">
    <source>
        <dbReference type="ARBA" id="ARBA00023143"/>
    </source>
</evidence>
<evidence type="ECO:0000256" key="2">
    <source>
        <dbReference type="ARBA" id="ARBA00009272"/>
    </source>
</evidence>